<feature type="chain" id="PRO_5045834325" description="Alpha/beta hydrolase" evidence="1">
    <location>
        <begin position="22"/>
        <end position="450"/>
    </location>
</feature>
<name>A0ABR6NMW7_9DEIO</name>
<keyword evidence="1" id="KW-0732">Signal</keyword>
<dbReference type="EMBL" id="JACHEW010000002">
    <property type="protein sequence ID" value="MBB6015387.1"/>
    <property type="molecule type" value="Genomic_DNA"/>
</dbReference>
<dbReference type="Proteomes" id="UP000629870">
    <property type="component" value="Unassembled WGS sequence"/>
</dbReference>
<keyword evidence="3" id="KW-1185">Reference proteome</keyword>
<organism evidence="2 3">
    <name type="scientific">Deinococcus radiopugnans ATCC 19172</name>
    <dbReference type="NCBI Taxonomy" id="585398"/>
    <lineage>
        <taxon>Bacteria</taxon>
        <taxon>Thermotogati</taxon>
        <taxon>Deinococcota</taxon>
        <taxon>Deinococci</taxon>
        <taxon>Deinococcales</taxon>
        <taxon>Deinococcaceae</taxon>
        <taxon>Deinococcus</taxon>
    </lineage>
</organism>
<accession>A0ABR6NMW7</accession>
<feature type="signal peptide" evidence="1">
    <location>
        <begin position="1"/>
        <end position="21"/>
    </location>
</feature>
<reference evidence="2 3" key="1">
    <citation type="submission" date="2020-08" db="EMBL/GenBank/DDBJ databases">
        <title>Genomic Encyclopedia of Type Strains, Phase IV (KMG-IV): sequencing the most valuable type-strain genomes for metagenomic binning, comparative biology and taxonomic classification.</title>
        <authorList>
            <person name="Goeker M."/>
        </authorList>
    </citation>
    <scope>NUCLEOTIDE SEQUENCE [LARGE SCALE GENOMIC DNA]</scope>
    <source>
        <strain evidence="2 3">DSM 12027</strain>
    </source>
</reference>
<protein>
    <recommendedName>
        <fullName evidence="4">Alpha/beta hydrolase</fullName>
    </recommendedName>
</protein>
<dbReference type="RefSeq" id="WP_211344156.1">
    <property type="nucleotide sequence ID" value="NZ_JACHEW010000002.1"/>
</dbReference>
<proteinExistence type="predicted"/>
<evidence type="ECO:0000256" key="1">
    <source>
        <dbReference type="SAM" id="SignalP"/>
    </source>
</evidence>
<evidence type="ECO:0000313" key="2">
    <source>
        <dbReference type="EMBL" id="MBB6015387.1"/>
    </source>
</evidence>
<evidence type="ECO:0000313" key="3">
    <source>
        <dbReference type="Proteomes" id="UP000629870"/>
    </source>
</evidence>
<gene>
    <name evidence="2" type="ORF">HNQ04_000616</name>
</gene>
<evidence type="ECO:0008006" key="4">
    <source>
        <dbReference type="Google" id="ProtNLM"/>
    </source>
</evidence>
<sequence length="450" mass="47452">MRRSLFWLLSTSLFLCSLAHGSGIAGTDADHNGIRDDIDTYIAEQTPASSATRAAAQEYARAIQSLVTGVPPTAGAEAPLLALLHSGALGSGALGSEGQDNEVRGWAEWARELRARTVNTGARLNAYAAALDAAGPQFVPLQPDGEGECPAGNCTVVIFQNGILTSEETALKSVLALRRLLGETAANQRLLYALNYNPTEGMRDFVEVFRQKFGEQDTAAAFAGTFGEPGALSGVAASLLQARLKAAAEPPTTLAGWATALTQPGRLLSGAGALMPTPDEITGAVRQYAEVYLKQLVRATVQMRERLGTTTYMDDNARQLTDGVEVYLRRGLRVVLVAHSQGNLYADVVHRELARRGVSTARFAVVGVAVPNGQSPAGGPYVSTQADLVLGALRLVFPVLEANDRTVAAGQPGGTFLGHAFVDVYTSPGSVVSGRVRDAVYHAIEQVARP</sequence>
<comment type="caution">
    <text evidence="2">The sequence shown here is derived from an EMBL/GenBank/DDBJ whole genome shotgun (WGS) entry which is preliminary data.</text>
</comment>